<reference evidence="1" key="1">
    <citation type="journal article" date="2014" name="Front. Microbiol.">
        <title>High frequency of phylogenetically diverse reductive dehalogenase-homologous genes in deep subseafloor sedimentary metagenomes.</title>
        <authorList>
            <person name="Kawai M."/>
            <person name="Futagami T."/>
            <person name="Toyoda A."/>
            <person name="Takaki Y."/>
            <person name="Nishi S."/>
            <person name="Hori S."/>
            <person name="Arai W."/>
            <person name="Tsubouchi T."/>
            <person name="Morono Y."/>
            <person name="Uchiyama I."/>
            <person name="Ito T."/>
            <person name="Fujiyama A."/>
            <person name="Inagaki F."/>
            <person name="Takami H."/>
        </authorList>
    </citation>
    <scope>NUCLEOTIDE SEQUENCE</scope>
    <source>
        <strain evidence="1">Expedition CK06-06</strain>
    </source>
</reference>
<dbReference type="EMBL" id="BARW01010879">
    <property type="protein sequence ID" value="GAI81595.1"/>
    <property type="molecule type" value="Genomic_DNA"/>
</dbReference>
<comment type="caution">
    <text evidence="1">The sequence shown here is derived from an EMBL/GenBank/DDBJ whole genome shotgun (WGS) entry which is preliminary data.</text>
</comment>
<proteinExistence type="predicted"/>
<evidence type="ECO:0000313" key="1">
    <source>
        <dbReference type="EMBL" id="GAI81595.1"/>
    </source>
</evidence>
<sequence length="60" mass="7069">MRAARVWAFCASFPPREEKGMGSSGQKKDGMIWSQRMLGDNFNTNIHNCQYFKEWLIERI</sequence>
<protein>
    <submittedName>
        <fullName evidence="1">Uncharacterized protein</fullName>
    </submittedName>
</protein>
<accession>X1T1W2</accession>
<gene>
    <name evidence="1" type="ORF">S12H4_21216</name>
</gene>
<dbReference type="AlphaFoldDB" id="X1T1W2"/>
<organism evidence="1">
    <name type="scientific">marine sediment metagenome</name>
    <dbReference type="NCBI Taxonomy" id="412755"/>
    <lineage>
        <taxon>unclassified sequences</taxon>
        <taxon>metagenomes</taxon>
        <taxon>ecological metagenomes</taxon>
    </lineage>
</organism>
<name>X1T1W2_9ZZZZ</name>